<evidence type="ECO:0000256" key="6">
    <source>
        <dbReference type="ARBA" id="ARBA00022989"/>
    </source>
</evidence>
<keyword evidence="5 9" id="KW-0812">Transmembrane</keyword>
<evidence type="ECO:0000256" key="5">
    <source>
        <dbReference type="ARBA" id="ARBA00022692"/>
    </source>
</evidence>
<dbReference type="GO" id="GO:0015740">
    <property type="term" value="P:C4-dicarboxylate transport"/>
    <property type="evidence" value="ECO:0007669"/>
    <property type="project" value="TreeGrafter"/>
</dbReference>
<evidence type="ECO:0000256" key="7">
    <source>
        <dbReference type="ARBA" id="ARBA00023136"/>
    </source>
</evidence>
<dbReference type="AlphaFoldDB" id="A0A1M5RY42"/>
<dbReference type="InterPro" id="IPR007387">
    <property type="entry name" value="TRAP_DctQ"/>
</dbReference>
<keyword evidence="3" id="KW-1003">Cell membrane</keyword>
<dbReference type="PANTHER" id="PTHR35011">
    <property type="entry name" value="2,3-DIKETO-L-GULONATE TRAP TRANSPORTER SMALL PERMEASE PROTEIN YIAM"/>
    <property type="match status" value="1"/>
</dbReference>
<name>A0A1M5RY42_9BACT</name>
<feature type="transmembrane region" description="Helical" evidence="9">
    <location>
        <begin position="139"/>
        <end position="163"/>
    </location>
</feature>
<evidence type="ECO:0000256" key="3">
    <source>
        <dbReference type="ARBA" id="ARBA00022475"/>
    </source>
</evidence>
<comment type="subcellular location">
    <subcellularLocation>
        <location evidence="1">Cell inner membrane</location>
        <topology evidence="1">Multi-pass membrane protein</topology>
    </subcellularLocation>
</comment>
<dbReference type="PANTHER" id="PTHR35011:SF10">
    <property type="entry name" value="TRAP TRANSPORTER SMALL PERMEASE PROTEIN"/>
    <property type="match status" value="1"/>
</dbReference>
<dbReference type="GO" id="GO:0022857">
    <property type="term" value="F:transmembrane transporter activity"/>
    <property type="evidence" value="ECO:0007669"/>
    <property type="project" value="TreeGrafter"/>
</dbReference>
<keyword evidence="2" id="KW-0813">Transport</keyword>
<feature type="domain" description="Tripartite ATP-independent periplasmic transporters DctQ component" evidence="10">
    <location>
        <begin position="30"/>
        <end position="158"/>
    </location>
</feature>
<sequence length="187" mass="20466">MALKSTVGRFDRYSRTLAILGGWALLGLSLYVGIDVIGRKLFALSLQGSDEIGGYVLAIVCAAGFSYTLSHRSHIRLNALLSAFPSGIQAAANVLAYTLLLLLAFMMLWRSSAMLLESFSFKAVAPTPLETPLWIPQGLYVLGLLWFFLHVAVCFFHAVSLAAKGQSDELNKTYGVEQSDVNEKDMR</sequence>
<dbReference type="OrthoDB" id="9795655at2"/>
<dbReference type="STRING" id="1121409.SAMN02745124_00065"/>
<feature type="transmembrane region" description="Helical" evidence="9">
    <location>
        <begin position="90"/>
        <end position="109"/>
    </location>
</feature>
<keyword evidence="12" id="KW-1185">Reference proteome</keyword>
<dbReference type="Proteomes" id="UP000184139">
    <property type="component" value="Unassembled WGS sequence"/>
</dbReference>
<feature type="transmembrane region" description="Helical" evidence="9">
    <location>
        <begin position="52"/>
        <end position="69"/>
    </location>
</feature>
<feature type="transmembrane region" description="Helical" evidence="9">
    <location>
        <begin position="12"/>
        <end position="32"/>
    </location>
</feature>
<reference evidence="11 12" key="1">
    <citation type="submission" date="2016-11" db="EMBL/GenBank/DDBJ databases">
        <authorList>
            <person name="Jaros S."/>
            <person name="Januszkiewicz K."/>
            <person name="Wedrychowicz H."/>
        </authorList>
    </citation>
    <scope>NUCLEOTIDE SEQUENCE [LARGE SCALE GENOMIC DNA]</scope>
    <source>
        <strain evidence="11 12">DSM 9705</strain>
    </source>
</reference>
<dbReference type="Pfam" id="PF04290">
    <property type="entry name" value="DctQ"/>
    <property type="match status" value="1"/>
</dbReference>
<keyword evidence="6 9" id="KW-1133">Transmembrane helix</keyword>
<protein>
    <submittedName>
        <fullName evidence="11">TRAP-type mannitol/chloroaromatic compound transport system, small permease component</fullName>
    </submittedName>
</protein>
<evidence type="ECO:0000313" key="11">
    <source>
        <dbReference type="EMBL" id="SHH31287.1"/>
    </source>
</evidence>
<keyword evidence="7 9" id="KW-0472">Membrane</keyword>
<dbReference type="GO" id="GO:0005886">
    <property type="term" value="C:plasma membrane"/>
    <property type="evidence" value="ECO:0007669"/>
    <property type="project" value="UniProtKB-SubCell"/>
</dbReference>
<dbReference type="EMBL" id="FQXS01000001">
    <property type="protein sequence ID" value="SHH31287.1"/>
    <property type="molecule type" value="Genomic_DNA"/>
</dbReference>
<gene>
    <name evidence="11" type="ORF">SAMN02745124_00065</name>
</gene>
<proteinExistence type="inferred from homology"/>
<keyword evidence="4" id="KW-0997">Cell inner membrane</keyword>
<dbReference type="InterPro" id="IPR055348">
    <property type="entry name" value="DctQ"/>
</dbReference>
<organism evidence="11 12">
    <name type="scientific">Desulfofustis glycolicus DSM 9705</name>
    <dbReference type="NCBI Taxonomy" id="1121409"/>
    <lineage>
        <taxon>Bacteria</taxon>
        <taxon>Pseudomonadati</taxon>
        <taxon>Thermodesulfobacteriota</taxon>
        <taxon>Desulfobulbia</taxon>
        <taxon>Desulfobulbales</taxon>
        <taxon>Desulfocapsaceae</taxon>
        <taxon>Desulfofustis</taxon>
    </lineage>
</organism>
<evidence type="ECO:0000256" key="4">
    <source>
        <dbReference type="ARBA" id="ARBA00022519"/>
    </source>
</evidence>
<dbReference type="RefSeq" id="WP_073372843.1">
    <property type="nucleotide sequence ID" value="NZ_FQXS01000001.1"/>
</dbReference>
<evidence type="ECO:0000256" key="1">
    <source>
        <dbReference type="ARBA" id="ARBA00004429"/>
    </source>
</evidence>
<accession>A0A1M5RY42</accession>
<evidence type="ECO:0000313" key="12">
    <source>
        <dbReference type="Proteomes" id="UP000184139"/>
    </source>
</evidence>
<evidence type="ECO:0000256" key="2">
    <source>
        <dbReference type="ARBA" id="ARBA00022448"/>
    </source>
</evidence>
<evidence type="ECO:0000256" key="8">
    <source>
        <dbReference type="ARBA" id="ARBA00038436"/>
    </source>
</evidence>
<evidence type="ECO:0000256" key="9">
    <source>
        <dbReference type="SAM" id="Phobius"/>
    </source>
</evidence>
<evidence type="ECO:0000259" key="10">
    <source>
        <dbReference type="Pfam" id="PF04290"/>
    </source>
</evidence>
<comment type="similarity">
    <text evidence="8">Belongs to the TRAP transporter small permease family.</text>
</comment>